<dbReference type="Gene3D" id="1.10.287.1120">
    <property type="entry name" value="Bipartite methylase S protein"/>
    <property type="match status" value="1"/>
</dbReference>
<dbReference type="InterPro" id="IPR044946">
    <property type="entry name" value="Restrct_endonuc_typeI_TRD_sf"/>
</dbReference>
<evidence type="ECO:0000313" key="6">
    <source>
        <dbReference type="Proteomes" id="UP000185728"/>
    </source>
</evidence>
<comment type="caution">
    <text evidence="5">The sequence shown here is derived from an EMBL/GenBank/DDBJ whole genome shotgun (WGS) entry which is preliminary data.</text>
</comment>
<dbReference type="PANTHER" id="PTHR30408">
    <property type="entry name" value="TYPE-1 RESTRICTION ENZYME ECOKI SPECIFICITY PROTEIN"/>
    <property type="match status" value="1"/>
</dbReference>
<reference evidence="5 6" key="1">
    <citation type="submission" date="2017-01" db="EMBL/GenBank/DDBJ databases">
        <authorList>
            <person name="Varghese N."/>
            <person name="Submissions S."/>
        </authorList>
    </citation>
    <scope>NUCLEOTIDE SEQUENCE [LARGE SCALE GENOMIC DNA]</scope>
    <source>
        <strain evidence="5 6">DSM 2061</strain>
    </source>
</reference>
<keyword evidence="3" id="KW-0238">DNA-binding</keyword>
<dbReference type="Gene3D" id="3.90.220.20">
    <property type="entry name" value="DNA methylase specificity domains"/>
    <property type="match status" value="2"/>
</dbReference>
<sequence>MAAQNTNVISNQPVIASEERAKQSALSKPTKQSLVPALRFKEFEGGIRETSFGKLYSFHTTNSFSRAKLNYDKGIVRNIHYGDIHTKFQSHFYLESECVPFINEDVDLSKVKEESYCKVGDIIIADASEDYADIGKSIELLDLNNEKILAGLHTFLARPISGKTAVGFMSYLLKSWKLRKQIMTIAQGTKVLSLSTRRVSKLKLNLPSLPEQQKIAAFLSAVDQKIQQLTQKKALLEDYKKGVMQQLFSGKLRFKDDDGNDYPDWEEKRLGDILTIGSGRDYKHLSQGDIPVYGTGGYMTSVSEYLFDGDSVGIGRKGTIDKPVFLSGKFWTVDTLFYTHSFKEVLPFFIYLKFQSINWKLYNEASGVPSLSKSTIEKIKIEIPSLPEQQKIASFLSSIDAKIEQVNQQLNQTQTFKKGLLQQMFV</sequence>
<evidence type="ECO:0000256" key="3">
    <source>
        <dbReference type="ARBA" id="ARBA00023125"/>
    </source>
</evidence>
<dbReference type="RefSeq" id="WP_083690414.1">
    <property type="nucleotide sequence ID" value="NZ_FTOB01000002.1"/>
</dbReference>
<evidence type="ECO:0000256" key="2">
    <source>
        <dbReference type="ARBA" id="ARBA00022747"/>
    </source>
</evidence>
<dbReference type="CDD" id="cd17288">
    <property type="entry name" value="RMtype1_S_LlaAI06ORF1089P_TRD1-CR1_like"/>
    <property type="match status" value="1"/>
</dbReference>
<dbReference type="SUPFAM" id="SSF116734">
    <property type="entry name" value="DNA methylase specificity domain"/>
    <property type="match status" value="2"/>
</dbReference>
<protein>
    <submittedName>
        <fullName evidence="5">Type I restriction enzyme, S subunit</fullName>
    </submittedName>
</protein>
<dbReference type="InterPro" id="IPR000055">
    <property type="entry name" value="Restrct_endonuc_typeI_TRD"/>
</dbReference>
<name>A0ABY1KRB7_9FLAO</name>
<feature type="domain" description="Type I restriction modification DNA specificity" evidence="4">
    <location>
        <begin position="143"/>
        <end position="237"/>
    </location>
</feature>
<accession>A0ABY1KRB7</accession>
<dbReference type="Proteomes" id="UP000185728">
    <property type="component" value="Unassembled WGS sequence"/>
</dbReference>
<dbReference type="EMBL" id="FTOB01000002">
    <property type="protein sequence ID" value="SIS54362.1"/>
    <property type="molecule type" value="Genomic_DNA"/>
</dbReference>
<dbReference type="Pfam" id="PF01420">
    <property type="entry name" value="Methylase_S"/>
    <property type="match status" value="2"/>
</dbReference>
<organism evidence="5 6">
    <name type="scientific">Zobellia uliginosa</name>
    <dbReference type="NCBI Taxonomy" id="143224"/>
    <lineage>
        <taxon>Bacteria</taxon>
        <taxon>Pseudomonadati</taxon>
        <taxon>Bacteroidota</taxon>
        <taxon>Flavobacteriia</taxon>
        <taxon>Flavobacteriales</taxon>
        <taxon>Flavobacteriaceae</taxon>
        <taxon>Zobellia</taxon>
    </lineage>
</organism>
<proteinExistence type="inferred from homology"/>
<evidence type="ECO:0000313" key="5">
    <source>
        <dbReference type="EMBL" id="SIS54362.1"/>
    </source>
</evidence>
<comment type="similarity">
    <text evidence="1">Belongs to the type-I restriction system S methylase family.</text>
</comment>
<keyword evidence="2" id="KW-0680">Restriction system</keyword>
<dbReference type="PANTHER" id="PTHR30408:SF12">
    <property type="entry name" value="TYPE I RESTRICTION ENZYME MJAVIII SPECIFICITY SUBUNIT"/>
    <property type="match status" value="1"/>
</dbReference>
<dbReference type="InterPro" id="IPR052021">
    <property type="entry name" value="Type-I_RS_S_subunit"/>
</dbReference>
<feature type="domain" description="Type I restriction modification DNA specificity" evidence="4">
    <location>
        <begin position="264"/>
        <end position="412"/>
    </location>
</feature>
<keyword evidence="6" id="KW-1185">Reference proteome</keyword>
<gene>
    <name evidence="5" type="ORF">SAMN05421766_102649</name>
</gene>
<evidence type="ECO:0000256" key="1">
    <source>
        <dbReference type="ARBA" id="ARBA00010923"/>
    </source>
</evidence>
<evidence type="ECO:0000259" key="4">
    <source>
        <dbReference type="Pfam" id="PF01420"/>
    </source>
</evidence>